<evidence type="ECO:0000313" key="2">
    <source>
        <dbReference type="Proteomes" id="UP000004995"/>
    </source>
</evidence>
<keyword evidence="2" id="KW-1185">Reference proteome</keyword>
<organism evidence="1 2">
    <name type="scientific">Setaria italica</name>
    <name type="common">Foxtail millet</name>
    <name type="synonym">Panicum italicum</name>
    <dbReference type="NCBI Taxonomy" id="4555"/>
    <lineage>
        <taxon>Eukaryota</taxon>
        <taxon>Viridiplantae</taxon>
        <taxon>Streptophyta</taxon>
        <taxon>Embryophyta</taxon>
        <taxon>Tracheophyta</taxon>
        <taxon>Spermatophyta</taxon>
        <taxon>Magnoliopsida</taxon>
        <taxon>Liliopsida</taxon>
        <taxon>Poales</taxon>
        <taxon>Poaceae</taxon>
        <taxon>PACMAD clade</taxon>
        <taxon>Panicoideae</taxon>
        <taxon>Panicodae</taxon>
        <taxon>Paniceae</taxon>
        <taxon>Cenchrinae</taxon>
        <taxon>Setaria</taxon>
    </lineage>
</organism>
<reference evidence="2" key="1">
    <citation type="journal article" date="2012" name="Nat. Biotechnol.">
        <title>Reference genome sequence of the model plant Setaria.</title>
        <authorList>
            <person name="Bennetzen J.L."/>
            <person name="Schmutz J."/>
            <person name="Wang H."/>
            <person name="Percifield R."/>
            <person name="Hawkins J."/>
            <person name="Pontaroli A.C."/>
            <person name="Estep M."/>
            <person name="Feng L."/>
            <person name="Vaughn J.N."/>
            <person name="Grimwood J."/>
            <person name="Jenkins J."/>
            <person name="Barry K."/>
            <person name="Lindquist E."/>
            <person name="Hellsten U."/>
            <person name="Deshpande S."/>
            <person name="Wang X."/>
            <person name="Wu X."/>
            <person name="Mitros T."/>
            <person name="Triplett J."/>
            <person name="Yang X."/>
            <person name="Ye C.Y."/>
            <person name="Mauro-Herrera M."/>
            <person name="Wang L."/>
            <person name="Li P."/>
            <person name="Sharma M."/>
            <person name="Sharma R."/>
            <person name="Ronald P.C."/>
            <person name="Panaud O."/>
            <person name="Kellogg E.A."/>
            <person name="Brutnell T.P."/>
            <person name="Doust A.N."/>
            <person name="Tuskan G.A."/>
            <person name="Rokhsar D."/>
            <person name="Devos K.M."/>
        </authorList>
    </citation>
    <scope>NUCLEOTIDE SEQUENCE [LARGE SCALE GENOMIC DNA]</scope>
    <source>
        <strain evidence="2">cv. Yugu1</strain>
    </source>
</reference>
<proteinExistence type="predicted"/>
<dbReference type="HOGENOM" id="CLU_3369386_0_0_1"/>
<dbReference type="EnsemblPlants" id="KQK87001">
    <property type="protein sequence ID" value="KQK87001"/>
    <property type="gene ID" value="SETIT_040328mg"/>
</dbReference>
<sequence>MPRSWARMSLWCHASRQALNECCCSRDDACLGAVQ</sequence>
<protein>
    <submittedName>
        <fullName evidence="1">Uncharacterized protein</fullName>
    </submittedName>
</protein>
<dbReference type="Proteomes" id="UP000004995">
    <property type="component" value="Unassembled WGS sequence"/>
</dbReference>
<dbReference type="InParanoid" id="K4AN31"/>
<evidence type="ECO:0000313" key="1">
    <source>
        <dbReference type="EnsemblPlants" id="KQK87001"/>
    </source>
</evidence>
<name>K4AN31_SETIT</name>
<dbReference type="EMBL" id="AGNK02005359">
    <property type="status" value="NOT_ANNOTATED_CDS"/>
    <property type="molecule type" value="Genomic_DNA"/>
</dbReference>
<dbReference type="AlphaFoldDB" id="K4AN31"/>
<dbReference type="Gramene" id="KQK87001">
    <property type="protein sequence ID" value="KQK87001"/>
    <property type="gene ID" value="SETIT_040328mg"/>
</dbReference>
<reference evidence="1" key="2">
    <citation type="submission" date="2018-08" db="UniProtKB">
        <authorList>
            <consortium name="EnsemblPlants"/>
        </authorList>
    </citation>
    <scope>IDENTIFICATION</scope>
    <source>
        <strain evidence="1">Yugu1</strain>
    </source>
</reference>
<accession>K4AN31</accession>